<feature type="transmembrane region" description="Helical" evidence="1">
    <location>
        <begin position="101"/>
        <end position="126"/>
    </location>
</feature>
<feature type="transmembrane region" description="Helical" evidence="1">
    <location>
        <begin position="138"/>
        <end position="160"/>
    </location>
</feature>
<feature type="transmembrane region" description="Helical" evidence="1">
    <location>
        <begin position="62"/>
        <end position="81"/>
    </location>
</feature>
<feature type="transmembrane region" description="Helical" evidence="1">
    <location>
        <begin position="269"/>
        <end position="292"/>
    </location>
</feature>
<evidence type="ECO:0000256" key="1">
    <source>
        <dbReference type="SAM" id="Phobius"/>
    </source>
</evidence>
<feature type="transmembrane region" description="Helical" evidence="1">
    <location>
        <begin position="224"/>
        <end position="242"/>
    </location>
</feature>
<accession>A0A9X2FQ14</accession>
<feature type="transmembrane region" description="Helical" evidence="1">
    <location>
        <begin position="166"/>
        <end position="187"/>
    </location>
</feature>
<feature type="transmembrane region" description="Helical" evidence="1">
    <location>
        <begin position="199"/>
        <end position="218"/>
    </location>
</feature>
<organism evidence="2 3">
    <name type="scientific">Limimaricola litoreus</name>
    <dbReference type="NCBI Taxonomy" id="2955316"/>
    <lineage>
        <taxon>Bacteria</taxon>
        <taxon>Pseudomonadati</taxon>
        <taxon>Pseudomonadota</taxon>
        <taxon>Alphaproteobacteria</taxon>
        <taxon>Rhodobacterales</taxon>
        <taxon>Paracoccaceae</taxon>
        <taxon>Limimaricola</taxon>
    </lineage>
</organism>
<keyword evidence="1" id="KW-0812">Transmembrane</keyword>
<protein>
    <submittedName>
        <fullName evidence="2">Uncharacterized protein</fullName>
    </submittedName>
</protein>
<dbReference type="Proteomes" id="UP001139477">
    <property type="component" value="Unassembled WGS sequence"/>
</dbReference>
<dbReference type="AlphaFoldDB" id="A0A9X2FQ14"/>
<proteinExistence type="predicted"/>
<dbReference type="RefSeq" id="WP_305884601.1">
    <property type="nucleotide sequence ID" value="NZ_JAMYXC010000214.1"/>
</dbReference>
<reference evidence="2" key="1">
    <citation type="submission" date="2022-06" db="EMBL/GenBank/DDBJ databases">
        <title>Limimaricola sediminis sp. nov., isolated from an intertidal sediment.</title>
        <authorList>
            <person name="Shao X."/>
        </authorList>
    </citation>
    <scope>NUCLEOTIDE SEQUENCE</scope>
    <source>
        <strain evidence="2">ASW11-118</strain>
    </source>
</reference>
<feature type="non-terminal residue" evidence="2">
    <location>
        <position position="328"/>
    </location>
</feature>
<evidence type="ECO:0000313" key="3">
    <source>
        <dbReference type="Proteomes" id="UP001139477"/>
    </source>
</evidence>
<sequence>MPASSPEPAPRGARTLPLNLGQTALRLLPLLALGLGALLLARRCEGIDFGAVWPTLLALPPLQWIGALACTGLSLWALGQYDVVLHRAMGTGIAPARARAAGMRAMAIAQTVGFGSITGALVRWRCLPECDLWSATRLSLWVSVSFMGALAMLAGLSLLLLDGHSALAALLAIALIAGVSRITRLPGLPQMRAGTLPRLVLWTTIDTIAAGAVLWLLLPAGVEVPVTTVVFAYLAALGAGLASQSPGGVGAFELCLLALLPQVPETDLLAAIIGYRVVYHAGPALIALLALIRPMAPEARPGLVVAEGAARHRALAQAPQAEWGLVWQ</sequence>
<keyword evidence="1" id="KW-1133">Transmembrane helix</keyword>
<keyword evidence="3" id="KW-1185">Reference proteome</keyword>
<evidence type="ECO:0000313" key="2">
    <source>
        <dbReference type="EMBL" id="MCP1169612.1"/>
    </source>
</evidence>
<name>A0A9X2FQ14_9RHOB</name>
<gene>
    <name evidence="2" type="ORF">NHG85_13945</name>
</gene>
<dbReference type="EMBL" id="JAMYXC010000214">
    <property type="protein sequence ID" value="MCP1169612.1"/>
    <property type="molecule type" value="Genomic_DNA"/>
</dbReference>
<comment type="caution">
    <text evidence="2">The sequence shown here is derived from an EMBL/GenBank/DDBJ whole genome shotgun (WGS) entry which is preliminary data.</text>
</comment>
<keyword evidence="1" id="KW-0472">Membrane</keyword>